<protein>
    <submittedName>
        <fullName evidence="1">Uncharacterized protein</fullName>
    </submittedName>
</protein>
<accession>A0ACC0U3N2</accession>
<dbReference type="Proteomes" id="UP001207468">
    <property type="component" value="Unassembled WGS sequence"/>
</dbReference>
<organism evidence="1 2">
    <name type="scientific">Russula earlei</name>
    <dbReference type="NCBI Taxonomy" id="71964"/>
    <lineage>
        <taxon>Eukaryota</taxon>
        <taxon>Fungi</taxon>
        <taxon>Dikarya</taxon>
        <taxon>Basidiomycota</taxon>
        <taxon>Agaricomycotina</taxon>
        <taxon>Agaricomycetes</taxon>
        <taxon>Russulales</taxon>
        <taxon>Russulaceae</taxon>
        <taxon>Russula</taxon>
    </lineage>
</organism>
<keyword evidence="2" id="KW-1185">Reference proteome</keyword>
<proteinExistence type="predicted"/>
<evidence type="ECO:0000313" key="1">
    <source>
        <dbReference type="EMBL" id="KAI9461536.1"/>
    </source>
</evidence>
<dbReference type="EMBL" id="JAGFNK010000176">
    <property type="protein sequence ID" value="KAI9461536.1"/>
    <property type="molecule type" value="Genomic_DNA"/>
</dbReference>
<comment type="caution">
    <text evidence="1">The sequence shown here is derived from an EMBL/GenBank/DDBJ whole genome shotgun (WGS) entry which is preliminary data.</text>
</comment>
<gene>
    <name evidence="1" type="ORF">F5148DRAFT_1214961</name>
</gene>
<sequence length="667" mass="71363">MKLFPSTRPRPFPLPDHNPLPMDDDIQFLGMVPPISPHKPSYPLASHPPMHPPASGIMLVIPKSGDEPTQTLRFLKSRSPVVHIGRASSSHLDTDKSSDSILFRCPVISRRHAKLMFSSGQVYIVDLHSHHGTHLRRRDEIVRPIVPDVPITLQDGDTLIFGKAVGKEPFCVSPVIANIMLIYDTEAVQSPIISQPVISLVDSPTLPATPIKSKDQAEVTNFGRYGLFGPHSSPSSQESSPGSSDEDFSQSDPDGDEDDDEDDDFLDPPEDHPSVPFGGHAQAQSTGACYDSLPSLHGLGLLASRHVMHHAPPTHIPLHAPLTLSNTHSQMTSSLTPERRSFVDPWLFDCNQRANIQDSSSVAVEIGADESMDISRPTSPPLMNVLPHVPEVNEEALASVAQTESPIKANAGEPLIVGAYPGSPVPSAVVSPWEDGEVSSQLDQQRLQQSLIQPQRRPENLPCAAEGTASSSLIVEASESSEQLAEDVASDVDADGDADVDPIPTTGTNTGGQAAPLEQAPLATAPVAVVSQPYNSHVPAGIGAATGSGITIDARLTSLDEALVNLWGNVLRMQIAHRKTQTDHKILSDRTDALAARVDAVQADLRGALCNDDEVDTLRTRVKAAEDLLAELQGRLSATEDALARAKVQAEEQAAELAARVVANEVS</sequence>
<name>A0ACC0U3N2_9AGAM</name>
<evidence type="ECO:0000313" key="2">
    <source>
        <dbReference type="Proteomes" id="UP001207468"/>
    </source>
</evidence>
<reference evidence="1" key="1">
    <citation type="submission" date="2021-03" db="EMBL/GenBank/DDBJ databases">
        <title>Evolutionary priming and transition to the ectomycorrhizal habit in an iconic lineage of mushroom-forming fungi: is preadaptation a requirement?</title>
        <authorList>
            <consortium name="DOE Joint Genome Institute"/>
            <person name="Looney B.P."/>
            <person name="Miyauchi S."/>
            <person name="Morin E."/>
            <person name="Drula E."/>
            <person name="Courty P.E."/>
            <person name="Chicoki N."/>
            <person name="Fauchery L."/>
            <person name="Kohler A."/>
            <person name="Kuo A."/>
            <person name="LaButti K."/>
            <person name="Pangilinan J."/>
            <person name="Lipzen A."/>
            <person name="Riley R."/>
            <person name="Andreopoulos W."/>
            <person name="He G."/>
            <person name="Johnson J."/>
            <person name="Barry K.W."/>
            <person name="Grigoriev I.V."/>
            <person name="Nagy L."/>
            <person name="Hibbett D."/>
            <person name="Henrissat B."/>
            <person name="Matheny P.B."/>
            <person name="Labbe J."/>
            <person name="Martin A.F."/>
        </authorList>
    </citation>
    <scope>NUCLEOTIDE SEQUENCE</scope>
    <source>
        <strain evidence="1">BPL698</strain>
    </source>
</reference>